<evidence type="ECO:0000313" key="2">
    <source>
        <dbReference type="EMBL" id="QNX72849.1"/>
    </source>
</evidence>
<organism evidence="2 3">
    <name type="scientific">Acinetobacter seifertii</name>
    <dbReference type="NCBI Taxonomy" id="1530123"/>
    <lineage>
        <taxon>Bacteria</taxon>
        <taxon>Pseudomonadati</taxon>
        <taxon>Pseudomonadota</taxon>
        <taxon>Gammaproteobacteria</taxon>
        <taxon>Moraxellales</taxon>
        <taxon>Moraxellaceae</taxon>
        <taxon>Acinetobacter</taxon>
        <taxon>Acinetobacter calcoaceticus/baumannii complex</taxon>
    </lineage>
</organism>
<keyword evidence="1" id="KW-0812">Transmembrane</keyword>
<protein>
    <submittedName>
        <fullName evidence="2">Uncharacterized protein</fullName>
    </submittedName>
</protein>
<proteinExistence type="predicted"/>
<dbReference type="Proteomes" id="UP000516666">
    <property type="component" value="Chromosome"/>
</dbReference>
<reference evidence="2 3" key="2">
    <citation type="submission" date="2020-09" db="EMBL/GenBank/DDBJ databases">
        <authorList>
            <person name="Chen F.-J."/>
            <person name="Lee Y.-T."/>
        </authorList>
    </citation>
    <scope>NUCLEOTIDE SEQUENCE [LARGE SCALE GENOMIC DNA]</scope>
    <source>
        <strain evidence="2 3">AS39</strain>
    </source>
</reference>
<evidence type="ECO:0000256" key="1">
    <source>
        <dbReference type="SAM" id="Phobius"/>
    </source>
</evidence>
<keyword evidence="1" id="KW-0472">Membrane</keyword>
<gene>
    <name evidence="2" type="ORF">IC776_02810</name>
</gene>
<dbReference type="RefSeq" id="WP_191012601.1">
    <property type="nucleotide sequence ID" value="NZ_CP061646.1"/>
</dbReference>
<dbReference type="AlphaFoldDB" id="A0A7H2V916"/>
<evidence type="ECO:0000313" key="3">
    <source>
        <dbReference type="Proteomes" id="UP000516666"/>
    </source>
</evidence>
<dbReference type="EMBL" id="CP061646">
    <property type="protein sequence ID" value="QNX72849.1"/>
    <property type="molecule type" value="Genomic_DNA"/>
</dbReference>
<feature type="transmembrane region" description="Helical" evidence="1">
    <location>
        <begin position="21"/>
        <end position="41"/>
    </location>
</feature>
<feature type="transmembrane region" description="Helical" evidence="1">
    <location>
        <begin position="53"/>
        <end position="70"/>
    </location>
</feature>
<accession>A0A7H2V916</accession>
<name>A0A7H2V916_9GAMM</name>
<reference evidence="3" key="1">
    <citation type="submission" date="2020-09" db="EMBL/GenBank/DDBJ databases">
        <title>Clinical and molecular characterization of Acinetobacter seifertii in Taiwan.</title>
        <authorList>
            <person name="Li L.-H."/>
            <person name="Yang Y.-S."/>
            <person name="Sun J.-R."/>
            <person name="Huang T.-W."/>
            <person name="Huang W.-C."/>
            <person name="Wang Y.-C."/>
            <person name="Kuo T.-H."/>
            <person name="Kuo S.-C."/>
            <person name="Chen T.-L."/>
        </authorList>
    </citation>
    <scope>NUCLEOTIDE SEQUENCE [LARGE SCALE GENOMIC DNA]</scope>
    <source>
        <strain evidence="3">AS39</strain>
    </source>
</reference>
<keyword evidence="1" id="KW-1133">Transmembrane helix</keyword>
<sequence length="260" mass="30317">MIKPKHFFITINYDVISRFFLFFYWLLISGIGFVVVCLLIIASGFKEGMDQPISSFFIGFLAGIPLLYLLNKKKFNIEKVIKNKPPKTKKVVSADKINQRLVIKNNHIVEPVAEKIENENVQISETNNENIEIEVKSYKEPTVYVSPPIGEYQPWNQIPDFAKNDDSIDVDLTGYRYVLEYQDRHGNITTRGIDITGVHKEYGNNRWYFLADTLDGERTFKSQRVISLKDQWFNRTYSTAKEVRKHIISEYDVIEEDSKD</sequence>